<evidence type="ECO:0000256" key="1">
    <source>
        <dbReference type="ARBA" id="ARBA00004141"/>
    </source>
</evidence>
<evidence type="ECO:0000256" key="4">
    <source>
        <dbReference type="ARBA" id="ARBA00022989"/>
    </source>
</evidence>
<sequence>MTGGQEIAGHVELPGPTEFEDPLVRTEFRKAWVWIGSILAVAALIFLSKPLLLIVGAMVFAVLLDGGTRLLGRVLPIKRGFRLAIVTLAAFGFLGWVLYTAGSTFVGQFAALAATIETQALRLYAWAMQIGLVPQGPVEHFTDVLRGLASNLGGGAISAGTSGFGRLTSAIGGFVAALTNAFLIIVLGIFLATEPKVYDRGVAWMIPLRHRGEYYHILASVGFTLRRLLFGRLVGMLVEGIFTFFMLWAGGVPMAALLGLITGILAFIPNVGAIVSGLLMVAVGFSAGTDQGIWAIVTYFAVQNIDGYLILPYIARKTVDLPPAMVLAAQLVFGALFGFLGLLLADPIMATLKVTLEKISERKGVTDPAAAGHPAAALPAAPHSPPPASP</sequence>
<evidence type="ECO:0000256" key="7">
    <source>
        <dbReference type="SAM" id="Phobius"/>
    </source>
</evidence>
<feature type="transmembrane region" description="Helical" evidence="7">
    <location>
        <begin position="80"/>
        <end position="99"/>
    </location>
</feature>
<dbReference type="Pfam" id="PF01594">
    <property type="entry name" value="AI-2E_transport"/>
    <property type="match status" value="1"/>
</dbReference>
<comment type="subcellular location">
    <subcellularLocation>
        <location evidence="1">Membrane</location>
        <topology evidence="1">Multi-pass membrane protein</topology>
    </subcellularLocation>
</comment>
<evidence type="ECO:0000256" key="2">
    <source>
        <dbReference type="ARBA" id="ARBA00009773"/>
    </source>
</evidence>
<keyword evidence="9" id="KW-1185">Reference proteome</keyword>
<reference evidence="9" key="1">
    <citation type="journal article" date="2019" name="Int. J. Syst. Evol. Microbiol.">
        <title>The Global Catalogue of Microorganisms (GCM) 10K type strain sequencing project: providing services to taxonomists for standard genome sequencing and annotation.</title>
        <authorList>
            <consortium name="The Broad Institute Genomics Platform"/>
            <consortium name="The Broad Institute Genome Sequencing Center for Infectious Disease"/>
            <person name="Wu L."/>
            <person name="Ma J."/>
        </authorList>
    </citation>
    <scope>NUCLEOTIDE SEQUENCE [LARGE SCALE GENOMIC DNA]</scope>
    <source>
        <strain evidence="9">JCM 17564</strain>
    </source>
</reference>
<feature type="region of interest" description="Disordered" evidence="6">
    <location>
        <begin position="367"/>
        <end position="390"/>
    </location>
</feature>
<evidence type="ECO:0000256" key="6">
    <source>
        <dbReference type="SAM" id="MobiDB-lite"/>
    </source>
</evidence>
<gene>
    <name evidence="8" type="ORF">GCM10022281_06960</name>
</gene>
<dbReference type="InterPro" id="IPR002549">
    <property type="entry name" value="AI-2E-like"/>
</dbReference>
<comment type="similarity">
    <text evidence="2">Belongs to the autoinducer-2 exporter (AI-2E) (TC 2.A.86) family.</text>
</comment>
<accession>A0ABP7TS85</accession>
<proteinExistence type="inferred from homology"/>
<evidence type="ECO:0000256" key="5">
    <source>
        <dbReference type="ARBA" id="ARBA00023136"/>
    </source>
</evidence>
<dbReference type="PANTHER" id="PTHR21716">
    <property type="entry name" value="TRANSMEMBRANE PROTEIN"/>
    <property type="match status" value="1"/>
</dbReference>
<organism evidence="8 9">
    <name type="scientific">Sphingomonas rosea</name>
    <dbReference type="NCBI Taxonomy" id="335605"/>
    <lineage>
        <taxon>Bacteria</taxon>
        <taxon>Pseudomonadati</taxon>
        <taxon>Pseudomonadota</taxon>
        <taxon>Alphaproteobacteria</taxon>
        <taxon>Sphingomonadales</taxon>
        <taxon>Sphingomonadaceae</taxon>
        <taxon>Sphingomonas</taxon>
    </lineage>
</organism>
<comment type="caution">
    <text evidence="8">The sequence shown here is derived from an EMBL/GenBank/DDBJ whole genome shotgun (WGS) entry which is preliminary data.</text>
</comment>
<feature type="transmembrane region" description="Helical" evidence="7">
    <location>
        <begin position="229"/>
        <end position="249"/>
    </location>
</feature>
<feature type="transmembrane region" description="Helical" evidence="7">
    <location>
        <begin position="31"/>
        <end position="64"/>
    </location>
</feature>
<dbReference type="EMBL" id="BAABBR010000001">
    <property type="protein sequence ID" value="GAA4030228.1"/>
    <property type="molecule type" value="Genomic_DNA"/>
</dbReference>
<evidence type="ECO:0000313" key="8">
    <source>
        <dbReference type="EMBL" id="GAA4030228.1"/>
    </source>
</evidence>
<dbReference type="PANTHER" id="PTHR21716:SF62">
    <property type="entry name" value="TRANSPORT PROTEIN YDBI-RELATED"/>
    <property type="match status" value="1"/>
</dbReference>
<feature type="transmembrane region" description="Helical" evidence="7">
    <location>
        <begin position="327"/>
        <end position="345"/>
    </location>
</feature>
<evidence type="ECO:0000256" key="3">
    <source>
        <dbReference type="ARBA" id="ARBA00022692"/>
    </source>
</evidence>
<dbReference type="RefSeq" id="WP_344695615.1">
    <property type="nucleotide sequence ID" value="NZ_BAABBR010000001.1"/>
</dbReference>
<name>A0ABP7TS85_9SPHN</name>
<keyword evidence="4 7" id="KW-1133">Transmembrane helix</keyword>
<keyword evidence="3 7" id="KW-0812">Transmembrane</keyword>
<protein>
    <submittedName>
        <fullName evidence="8">AI-2E family transporter</fullName>
    </submittedName>
</protein>
<feature type="transmembrane region" description="Helical" evidence="7">
    <location>
        <begin position="170"/>
        <end position="192"/>
    </location>
</feature>
<dbReference type="Proteomes" id="UP001424459">
    <property type="component" value="Unassembled WGS sequence"/>
</dbReference>
<feature type="compositionally biased region" description="Low complexity" evidence="6">
    <location>
        <begin position="368"/>
        <end position="381"/>
    </location>
</feature>
<feature type="transmembrane region" description="Helical" evidence="7">
    <location>
        <begin position="255"/>
        <end position="281"/>
    </location>
</feature>
<evidence type="ECO:0000313" key="9">
    <source>
        <dbReference type="Proteomes" id="UP001424459"/>
    </source>
</evidence>
<keyword evidence="5 7" id="KW-0472">Membrane</keyword>
<feature type="transmembrane region" description="Helical" evidence="7">
    <location>
        <begin position="293"/>
        <end position="315"/>
    </location>
</feature>